<sequence>MPTKHNSRDDGFDSRFMRLKTCHQNEAMHELEKEVINDIIKSGSKLDEKYALPNSTNTRRVVAKLNNCLDDLKQAPMELEDKQVFLHTVLGHKMDDVGGTINESENEIEIENDNEETVESDEEDLEYTDMTVKELREILKERNQPIYGRKDEIIERCRNTENKMSDKKKRRRGHFTETLHIPSIPTGKEKQVKQTMVEKFVSDFNNGLSKKSDSIEEPTKSMNDTIVHSALEDEASFQKGDQGSEERKVSESENRIAIAKENEEAVESDREDELEYTDMTVKELRVLLKERDQPVYGYKAKLVERCQSTENKREVSEEATSNEKKSFIGPFSVKKKSKQAKQINEETLASDFNDGLSKKSDTMEEPTVVENNFMDDTIARLALEDEASFQKRKEGNEQIETGCIVKDCSEEQMNVHKQSATSVKHKIDHKKYDGHLELNLKANTQSPPSTCEKESVEAKNTINGENEAGSQDKKVSESENEIENENDNEETVESDEEELEYTDMTVKELREILKERNQPIYGRKDEIIERCRNTENKKEASEEATSNEKKSFIGPKLFRS</sequence>
<feature type="region of interest" description="Disordered" evidence="1">
    <location>
        <begin position="439"/>
        <end position="500"/>
    </location>
</feature>
<dbReference type="Proteomes" id="UP001054902">
    <property type="component" value="Unassembled WGS sequence"/>
</dbReference>
<organism evidence="3 4">
    <name type="scientific">Chaetoceros tenuissimus</name>
    <dbReference type="NCBI Taxonomy" id="426638"/>
    <lineage>
        <taxon>Eukaryota</taxon>
        <taxon>Sar</taxon>
        <taxon>Stramenopiles</taxon>
        <taxon>Ochrophyta</taxon>
        <taxon>Bacillariophyta</taxon>
        <taxon>Coscinodiscophyceae</taxon>
        <taxon>Chaetocerotophycidae</taxon>
        <taxon>Chaetocerotales</taxon>
        <taxon>Chaetocerotaceae</taxon>
        <taxon>Chaetoceros</taxon>
    </lineage>
</organism>
<feature type="domain" description="SAP" evidence="2">
    <location>
        <begin position="276"/>
        <end position="310"/>
    </location>
</feature>
<dbReference type="EMBL" id="BLLK01000051">
    <property type="protein sequence ID" value="GFH55704.1"/>
    <property type="molecule type" value="Genomic_DNA"/>
</dbReference>
<evidence type="ECO:0000259" key="2">
    <source>
        <dbReference type="PROSITE" id="PS50800"/>
    </source>
</evidence>
<dbReference type="Gene3D" id="1.10.720.30">
    <property type="entry name" value="SAP domain"/>
    <property type="match status" value="3"/>
</dbReference>
<evidence type="ECO:0000313" key="3">
    <source>
        <dbReference type="EMBL" id="GFH55704.1"/>
    </source>
</evidence>
<dbReference type="AlphaFoldDB" id="A0AAD3D102"/>
<feature type="region of interest" description="Disordered" evidence="1">
    <location>
        <begin position="335"/>
        <end position="365"/>
    </location>
</feature>
<proteinExistence type="predicted"/>
<dbReference type="Pfam" id="PF02037">
    <property type="entry name" value="SAP"/>
    <property type="match status" value="2"/>
</dbReference>
<reference evidence="3 4" key="1">
    <citation type="journal article" date="2021" name="Sci. Rep.">
        <title>The genome of the diatom Chaetoceros tenuissimus carries an ancient integrated fragment of an extant virus.</title>
        <authorList>
            <person name="Hongo Y."/>
            <person name="Kimura K."/>
            <person name="Takaki Y."/>
            <person name="Yoshida Y."/>
            <person name="Baba S."/>
            <person name="Kobayashi G."/>
            <person name="Nagasaki K."/>
            <person name="Hano T."/>
            <person name="Tomaru Y."/>
        </authorList>
    </citation>
    <scope>NUCLEOTIDE SEQUENCE [LARGE SCALE GENOMIC DNA]</scope>
    <source>
        <strain evidence="3 4">NIES-3715</strain>
    </source>
</reference>
<feature type="compositionally biased region" description="Basic and acidic residues" evidence="1">
    <location>
        <begin position="242"/>
        <end position="254"/>
    </location>
</feature>
<protein>
    <recommendedName>
        <fullName evidence="2">SAP domain-containing protein</fullName>
    </recommendedName>
</protein>
<dbReference type="SUPFAM" id="SSF68906">
    <property type="entry name" value="SAP domain"/>
    <property type="match status" value="3"/>
</dbReference>
<dbReference type="SMART" id="SM00513">
    <property type="entry name" value="SAP"/>
    <property type="match status" value="3"/>
</dbReference>
<evidence type="ECO:0000313" key="4">
    <source>
        <dbReference type="Proteomes" id="UP001054902"/>
    </source>
</evidence>
<evidence type="ECO:0000256" key="1">
    <source>
        <dbReference type="SAM" id="MobiDB-lite"/>
    </source>
</evidence>
<feature type="region of interest" description="Disordered" evidence="1">
    <location>
        <begin position="233"/>
        <end position="254"/>
    </location>
</feature>
<dbReference type="InterPro" id="IPR036361">
    <property type="entry name" value="SAP_dom_sf"/>
</dbReference>
<accession>A0AAD3D102</accession>
<feature type="compositionally biased region" description="Acidic residues" evidence="1">
    <location>
        <begin position="478"/>
        <end position="500"/>
    </location>
</feature>
<dbReference type="InterPro" id="IPR003034">
    <property type="entry name" value="SAP_dom"/>
</dbReference>
<comment type="caution">
    <text evidence="3">The sequence shown here is derived from an EMBL/GenBank/DDBJ whole genome shotgun (WGS) entry which is preliminary data.</text>
</comment>
<keyword evidence="4" id="KW-1185">Reference proteome</keyword>
<dbReference type="PROSITE" id="PS50800">
    <property type="entry name" value="SAP"/>
    <property type="match status" value="3"/>
</dbReference>
<gene>
    <name evidence="3" type="ORF">CTEN210_12180</name>
</gene>
<name>A0AAD3D102_9STRA</name>
<feature type="domain" description="SAP" evidence="2">
    <location>
        <begin position="501"/>
        <end position="535"/>
    </location>
</feature>
<feature type="region of interest" description="Disordered" evidence="1">
    <location>
        <begin position="514"/>
        <end position="560"/>
    </location>
</feature>
<feature type="compositionally biased region" description="Basic and acidic residues" evidence="1">
    <location>
        <begin position="514"/>
        <end position="551"/>
    </location>
</feature>
<feature type="domain" description="SAP" evidence="2">
    <location>
        <begin position="127"/>
        <end position="161"/>
    </location>
</feature>